<dbReference type="PROSITE" id="PS51257">
    <property type="entry name" value="PROKAR_LIPOPROTEIN"/>
    <property type="match status" value="1"/>
</dbReference>
<sequence>MKKIFISVFIIISIMALVGCSNKKEELKVYKQGEKAIVKDKSGTDMYSLTIDSVKKVNDFKYQEDFNNPQEIIEVTYTYDNLNKKDKNLYIHSQDLTVLDSKNSVADASSLFSKGKPKDLTKGSNCTVNAYYGLKNKSNEVKILFESEQYVQKVEFKIPIKENSISQDELNKKIAKEAVKADFIKINDNQMYGESVFATGEVQI</sequence>
<keyword evidence="1" id="KW-0449">Lipoprotein</keyword>
<dbReference type="AlphaFoldDB" id="A0A0C7I170"/>
<proteinExistence type="predicted"/>
<evidence type="ECO:0000313" key="2">
    <source>
        <dbReference type="Proteomes" id="UP000049127"/>
    </source>
</evidence>
<dbReference type="EMBL" id="CEKZ01000003">
    <property type="protein sequence ID" value="CEQ03206.1"/>
    <property type="molecule type" value="Genomic_DNA"/>
</dbReference>
<dbReference type="Proteomes" id="UP000049127">
    <property type="component" value="Unassembled WGS sequence"/>
</dbReference>
<evidence type="ECO:0000313" key="1">
    <source>
        <dbReference type="EMBL" id="CEQ03206.1"/>
    </source>
</evidence>
<organism evidence="1 2">
    <name type="scientific">Paraclostridium sordellii</name>
    <name type="common">Clostridium sordellii</name>
    <dbReference type="NCBI Taxonomy" id="1505"/>
    <lineage>
        <taxon>Bacteria</taxon>
        <taxon>Bacillati</taxon>
        <taxon>Bacillota</taxon>
        <taxon>Clostridia</taxon>
        <taxon>Peptostreptococcales</taxon>
        <taxon>Peptostreptococcaceae</taxon>
        <taxon>Paraclostridium</taxon>
    </lineage>
</organism>
<protein>
    <submittedName>
        <fullName evidence="1">Lipoprotein</fullName>
    </submittedName>
</protein>
<dbReference type="OrthoDB" id="1908132at2"/>
<gene>
    <name evidence="1" type="ORF">R28058_09391</name>
</gene>
<reference evidence="1 2" key="1">
    <citation type="submission" date="2015-01" db="EMBL/GenBank/DDBJ databases">
        <authorList>
            <person name="Aslett A.Martin."/>
            <person name="De Silva Nishadi"/>
        </authorList>
    </citation>
    <scope>NUCLEOTIDE SEQUENCE [LARGE SCALE GENOMIC DNA]</scope>
    <source>
        <strain evidence="1 2">R28058</strain>
    </source>
</reference>
<dbReference type="RefSeq" id="WP_055333865.1">
    <property type="nucleotide sequence ID" value="NZ_CDNF01000003.1"/>
</dbReference>
<accession>A0A0C7I170</accession>
<name>A0A0C7I170_PARSO</name>